<dbReference type="PRINTS" id="PR00598">
    <property type="entry name" value="HTHMARR"/>
</dbReference>
<dbReference type="InterPro" id="IPR036390">
    <property type="entry name" value="WH_DNA-bd_sf"/>
</dbReference>
<accession>A0ABQ2FL73</accession>
<comment type="caution">
    <text evidence="2">The sequence shown here is derived from an EMBL/GenBank/DDBJ whole genome shotgun (WGS) entry which is preliminary data.</text>
</comment>
<evidence type="ECO:0000313" key="2">
    <source>
        <dbReference type="EMBL" id="GGL08549.1"/>
    </source>
</evidence>
<keyword evidence="3" id="KW-1185">Reference proteome</keyword>
<dbReference type="SMART" id="SM00347">
    <property type="entry name" value="HTH_MARR"/>
    <property type="match status" value="1"/>
</dbReference>
<dbReference type="SUPFAM" id="SSF46785">
    <property type="entry name" value="Winged helix' DNA-binding domain"/>
    <property type="match status" value="1"/>
</dbReference>
<feature type="domain" description="HTH marR-type" evidence="1">
    <location>
        <begin position="10"/>
        <end position="144"/>
    </location>
</feature>
<dbReference type="InterPro" id="IPR039422">
    <property type="entry name" value="MarR/SlyA-like"/>
</dbReference>
<dbReference type="InterPro" id="IPR000835">
    <property type="entry name" value="HTH_MarR-typ"/>
</dbReference>
<name>A0ABQ2FL73_9DEIO</name>
<dbReference type="Pfam" id="PF01047">
    <property type="entry name" value="MarR"/>
    <property type="match status" value="1"/>
</dbReference>
<dbReference type="Gene3D" id="1.10.10.10">
    <property type="entry name" value="Winged helix-like DNA-binding domain superfamily/Winged helix DNA-binding domain"/>
    <property type="match status" value="1"/>
</dbReference>
<gene>
    <name evidence="2" type="primary">marR</name>
    <name evidence="2" type="ORF">GCM10010844_29160</name>
</gene>
<dbReference type="InterPro" id="IPR036388">
    <property type="entry name" value="WH-like_DNA-bd_sf"/>
</dbReference>
<reference evidence="3" key="1">
    <citation type="journal article" date="2019" name="Int. J. Syst. Evol. Microbiol.">
        <title>The Global Catalogue of Microorganisms (GCM) 10K type strain sequencing project: providing services to taxonomists for standard genome sequencing and annotation.</title>
        <authorList>
            <consortium name="The Broad Institute Genomics Platform"/>
            <consortium name="The Broad Institute Genome Sequencing Center for Infectious Disease"/>
            <person name="Wu L."/>
            <person name="Ma J."/>
        </authorList>
    </citation>
    <scope>NUCLEOTIDE SEQUENCE [LARGE SCALE GENOMIC DNA]</scope>
    <source>
        <strain evidence="3">JCM 19173</strain>
    </source>
</reference>
<dbReference type="PROSITE" id="PS50995">
    <property type="entry name" value="HTH_MARR_2"/>
    <property type="match status" value="1"/>
</dbReference>
<dbReference type="PANTHER" id="PTHR33164:SF101">
    <property type="entry name" value="TRANSCRIPTIONAL REPRESSOR MPRA"/>
    <property type="match status" value="1"/>
</dbReference>
<sequence length="148" mass="16838">MMTTDPRHLEQSTYLTLQVLALRLKDEVELLLKPEGLSVTQYNVLRILRGAGAQALTCGEVASQLLNKDPDVTRLLDRMQKQGLVERLRSEQDRRVLLTRLTPQGRATVDQFDAPVAALHRQQFRQLTPDRLALLLDLLQEIAQQDTD</sequence>
<dbReference type="Proteomes" id="UP000604341">
    <property type="component" value="Unassembled WGS sequence"/>
</dbReference>
<dbReference type="PANTHER" id="PTHR33164">
    <property type="entry name" value="TRANSCRIPTIONAL REGULATOR, MARR FAMILY"/>
    <property type="match status" value="1"/>
</dbReference>
<evidence type="ECO:0000313" key="3">
    <source>
        <dbReference type="Proteomes" id="UP000604341"/>
    </source>
</evidence>
<organism evidence="2 3">
    <name type="scientific">Deinococcus radiotolerans</name>
    <dbReference type="NCBI Taxonomy" id="1309407"/>
    <lineage>
        <taxon>Bacteria</taxon>
        <taxon>Thermotogati</taxon>
        <taxon>Deinococcota</taxon>
        <taxon>Deinococci</taxon>
        <taxon>Deinococcales</taxon>
        <taxon>Deinococcaceae</taxon>
        <taxon>Deinococcus</taxon>
    </lineage>
</organism>
<evidence type="ECO:0000259" key="1">
    <source>
        <dbReference type="PROSITE" id="PS50995"/>
    </source>
</evidence>
<protein>
    <submittedName>
        <fullName evidence="2">MarR family transcriptional regulator</fullName>
    </submittedName>
</protein>
<dbReference type="EMBL" id="BMPE01000009">
    <property type="protein sequence ID" value="GGL08549.1"/>
    <property type="molecule type" value="Genomic_DNA"/>
</dbReference>
<proteinExistence type="predicted"/>